<keyword evidence="1" id="KW-0472">Membrane</keyword>
<organism evidence="2 3">
    <name type="scientific">Rotaria socialis</name>
    <dbReference type="NCBI Taxonomy" id="392032"/>
    <lineage>
        <taxon>Eukaryota</taxon>
        <taxon>Metazoa</taxon>
        <taxon>Spiralia</taxon>
        <taxon>Gnathifera</taxon>
        <taxon>Rotifera</taxon>
        <taxon>Eurotatoria</taxon>
        <taxon>Bdelloidea</taxon>
        <taxon>Philodinida</taxon>
        <taxon>Philodinidae</taxon>
        <taxon>Rotaria</taxon>
    </lineage>
</organism>
<proteinExistence type="predicted"/>
<feature type="non-terminal residue" evidence="2">
    <location>
        <position position="1"/>
    </location>
</feature>
<dbReference type="AlphaFoldDB" id="A0A817NCV0"/>
<evidence type="ECO:0000256" key="1">
    <source>
        <dbReference type="SAM" id="Phobius"/>
    </source>
</evidence>
<keyword evidence="1" id="KW-0812">Transmembrane</keyword>
<feature type="transmembrane region" description="Helical" evidence="1">
    <location>
        <begin position="20"/>
        <end position="41"/>
    </location>
</feature>
<reference evidence="2" key="1">
    <citation type="submission" date="2021-02" db="EMBL/GenBank/DDBJ databases">
        <authorList>
            <person name="Nowell W R."/>
        </authorList>
    </citation>
    <scope>NUCLEOTIDE SEQUENCE</scope>
</reference>
<accession>A0A817NCV0</accession>
<comment type="caution">
    <text evidence="2">The sequence shown here is derived from an EMBL/GenBank/DDBJ whole genome shotgun (WGS) entry which is preliminary data.</text>
</comment>
<evidence type="ECO:0000313" key="3">
    <source>
        <dbReference type="Proteomes" id="UP000663825"/>
    </source>
</evidence>
<sequence length="212" mass="23489">MPEMKQTTTFDNNSLLHLKSMHLTIIIVFISVFASIQCTTIKNTRDSKEKSSLLADIHDYKSIDNPAEINPATEGFIIINDEKKKHSRTKQLSNSSKSKRTNKISKSKTLLYVTSTTCEPQLHDTFTSTSIITTTTLKTTPNNTSHVSINSPHGRRGRRLLNDVSYNTDTETTYTQTQFGDEGDVQSFMQVDAALLGSNFGDMTAATDGSGE</sequence>
<evidence type="ECO:0000313" key="2">
    <source>
        <dbReference type="EMBL" id="CAF3100591.1"/>
    </source>
</evidence>
<name>A0A817NCV0_9BILA</name>
<dbReference type="OrthoDB" id="10671935at2759"/>
<dbReference type="Proteomes" id="UP000663825">
    <property type="component" value="Unassembled WGS sequence"/>
</dbReference>
<protein>
    <submittedName>
        <fullName evidence="2">Uncharacterized protein</fullName>
    </submittedName>
</protein>
<keyword evidence="1" id="KW-1133">Transmembrane helix</keyword>
<gene>
    <name evidence="2" type="ORF">TIS948_LOCUS6923</name>
</gene>
<dbReference type="EMBL" id="CAJNXB010000809">
    <property type="protein sequence ID" value="CAF3100591.1"/>
    <property type="molecule type" value="Genomic_DNA"/>
</dbReference>